<dbReference type="GO" id="GO:0006412">
    <property type="term" value="P:translation"/>
    <property type="evidence" value="ECO:0007669"/>
    <property type="project" value="UniProtKB-UniRule"/>
</dbReference>
<dbReference type="NCBIfam" id="NF003121">
    <property type="entry name" value="PRK04038.1"/>
    <property type="match status" value="1"/>
</dbReference>
<dbReference type="EMBL" id="KT006950">
    <property type="protein sequence ID" value="AKQ01100.1"/>
    <property type="molecule type" value="Genomic_DNA"/>
</dbReference>
<dbReference type="PANTHER" id="PTHR11880">
    <property type="entry name" value="RIBOSOMAL PROTEIN S19P FAMILY MEMBER"/>
    <property type="match status" value="1"/>
</dbReference>
<sequence>MELKRKEFTYRGKTMDELKALDVREFAKYLKARQRRTVLRQFQDIEKFVSRAKEKISKEKKLKTHKRDLVIVPGMVGMKIQIYDGHGFIPIEIIGEMLGHRFGEFALTRKKVNHGTAGIGATKGSKAKAK</sequence>
<dbReference type="InterPro" id="IPR023575">
    <property type="entry name" value="Ribosomal_uS19_SF"/>
</dbReference>
<protein>
    <recommendedName>
        <fullName evidence="4">Small ribosomal subunit protein uS19</fullName>
    </recommendedName>
</protein>
<evidence type="ECO:0000256" key="4">
    <source>
        <dbReference type="HAMAP-Rule" id="MF_00531"/>
    </source>
</evidence>
<evidence type="ECO:0000256" key="2">
    <source>
        <dbReference type="ARBA" id="ARBA00022980"/>
    </source>
</evidence>
<organism evidence="6">
    <name type="scientific">uncultured archaeon Rifle_16ft_4_minimus_1461</name>
    <dbReference type="NCBI Taxonomy" id="1665151"/>
    <lineage>
        <taxon>Archaea</taxon>
        <taxon>environmental samples</taxon>
    </lineage>
</organism>
<dbReference type="AlphaFoldDB" id="A0A0H4T330"/>
<name>A0A0H4T330_9ARCH</name>
<dbReference type="Pfam" id="PF00203">
    <property type="entry name" value="Ribosomal_S19"/>
    <property type="match status" value="1"/>
</dbReference>
<dbReference type="GO" id="GO:0022627">
    <property type="term" value="C:cytosolic small ribosomal subunit"/>
    <property type="evidence" value="ECO:0007669"/>
    <property type="project" value="TreeGrafter"/>
</dbReference>
<keyword evidence="2 4" id="KW-0689">Ribosomal protein</keyword>
<dbReference type="GO" id="GO:0019843">
    <property type="term" value="F:rRNA binding"/>
    <property type="evidence" value="ECO:0007669"/>
    <property type="project" value="UniProtKB-UniRule"/>
</dbReference>
<dbReference type="GO" id="GO:0003735">
    <property type="term" value="F:structural constituent of ribosome"/>
    <property type="evidence" value="ECO:0007669"/>
    <property type="project" value="InterPro"/>
</dbReference>
<keyword evidence="4" id="KW-0699">rRNA-binding</keyword>
<keyword evidence="3 4" id="KW-0687">Ribonucleoprotein</keyword>
<dbReference type="SUPFAM" id="SSF54570">
    <property type="entry name" value="Ribosomal protein S19"/>
    <property type="match status" value="1"/>
</dbReference>
<proteinExistence type="inferred from homology"/>
<evidence type="ECO:0000256" key="1">
    <source>
        <dbReference type="ARBA" id="ARBA00007345"/>
    </source>
</evidence>
<dbReference type="Gene3D" id="3.30.860.10">
    <property type="entry name" value="30s Ribosomal Protein S19, Chain A"/>
    <property type="match status" value="1"/>
</dbReference>
<keyword evidence="4" id="KW-0694">RNA-binding</keyword>
<dbReference type="GO" id="GO:0000028">
    <property type="term" value="P:ribosomal small subunit assembly"/>
    <property type="evidence" value="ECO:0007669"/>
    <property type="project" value="TreeGrafter"/>
</dbReference>
<accession>A0A0H4T330</accession>
<reference evidence="6" key="1">
    <citation type="journal article" date="2015" name="ISME J.">
        <title>Aquifer environment selects for microbial species cohorts in sediment and groundwater.</title>
        <authorList>
            <person name="Hug L.A."/>
            <person name="Thomas B.C."/>
            <person name="Brown C.T."/>
            <person name="Frischkorn K.R."/>
            <person name="Williams K.H."/>
            <person name="Tringe S.G."/>
            <person name="Banfield J.F."/>
        </authorList>
    </citation>
    <scope>NUCLEOTIDE SEQUENCE</scope>
</reference>
<dbReference type="PANTHER" id="PTHR11880:SF2">
    <property type="entry name" value="SMALL RIBOSOMAL SUBUNIT PROTEIN US19"/>
    <property type="match status" value="1"/>
</dbReference>
<dbReference type="InterPro" id="IPR020934">
    <property type="entry name" value="Ribosomal_uS19_CS"/>
</dbReference>
<comment type="function">
    <text evidence="4">Protein S19 forms a complex with S13 that binds strongly to the 16S ribosomal RNA.</text>
</comment>
<dbReference type="PRINTS" id="PR00975">
    <property type="entry name" value="RIBOSOMALS19"/>
</dbReference>
<dbReference type="HAMAP" id="MF_00531">
    <property type="entry name" value="Ribosomal_uS19"/>
    <property type="match status" value="1"/>
</dbReference>
<dbReference type="PIRSF" id="PIRSF002144">
    <property type="entry name" value="Ribosomal_S19"/>
    <property type="match status" value="1"/>
</dbReference>
<evidence type="ECO:0000256" key="3">
    <source>
        <dbReference type="ARBA" id="ARBA00023274"/>
    </source>
</evidence>
<dbReference type="PROSITE" id="PS00323">
    <property type="entry name" value="RIBOSOMAL_S19"/>
    <property type="match status" value="1"/>
</dbReference>
<dbReference type="InterPro" id="IPR002222">
    <property type="entry name" value="Ribosomal_uS19"/>
</dbReference>
<evidence type="ECO:0000313" key="6">
    <source>
        <dbReference type="EMBL" id="AKQ01100.1"/>
    </source>
</evidence>
<evidence type="ECO:0000256" key="5">
    <source>
        <dbReference type="RuleBase" id="RU003485"/>
    </source>
</evidence>
<gene>
    <name evidence="4 6" type="primary">rps19p</name>
</gene>
<comment type="similarity">
    <text evidence="1 4 5">Belongs to the universal ribosomal protein uS19 family.</text>
</comment>